<proteinExistence type="predicted"/>
<dbReference type="EMBL" id="MW015081">
    <property type="protein sequence ID" value="QPX47997.1"/>
    <property type="molecule type" value="Genomic_DNA"/>
</dbReference>
<evidence type="ECO:0000313" key="1">
    <source>
        <dbReference type="EMBL" id="QPX47997.1"/>
    </source>
</evidence>
<name>A0A879R2X5_9CAUD</name>
<accession>A0A879R2X5</accession>
<dbReference type="KEGG" id="vg:77946202"/>
<evidence type="ECO:0000313" key="2">
    <source>
        <dbReference type="Proteomes" id="UP000664915"/>
    </source>
</evidence>
<dbReference type="Proteomes" id="UP000664915">
    <property type="component" value="Segment"/>
</dbReference>
<dbReference type="Pfam" id="PF11246">
    <property type="entry name" value="Phage_gp53"/>
    <property type="match status" value="1"/>
</dbReference>
<organism evidence="1 2">
    <name type="scientific">Synechococcus phage S-SRM01</name>
    <dbReference type="NCBI Taxonomy" id="2781608"/>
    <lineage>
        <taxon>Viruses</taxon>
        <taxon>Duplodnaviria</taxon>
        <taxon>Heunggongvirae</taxon>
        <taxon>Uroviricota</taxon>
        <taxon>Caudoviricetes</taxon>
        <taxon>Pantevenvirales</taxon>
        <taxon>Kyanoviridae</taxon>
        <taxon>Serangoonvirus</taxon>
        <taxon>Serangoonvirus essarone</taxon>
    </lineage>
</organism>
<keyword evidence="2" id="KW-1185">Reference proteome</keyword>
<sequence>MTYFRELPNLEYQSFLPNSKSSDQYLTVKNLFRRVKLRDDLQNVVTIFDKYQIPDGSRPELVAQELYGSVQYDWVVIVSAGITRLRDEWPLSDKQVYDYAESIYGNDLNAVHHYETTEVKDPEDRLILPSGQVVDEDFKVYYTYGRNLYTNDASQLGANVIRISDPVVGISNYEYEVLKNNDKRGIYILKPRYLQQVLNDTRKAMIYDRSSQYVSDKLIKTENTKVTIPF</sequence>
<dbReference type="GeneID" id="77946202"/>
<protein>
    <submittedName>
        <fullName evidence="1">Baseplate wedge component</fullName>
    </submittedName>
</protein>
<reference evidence="1" key="1">
    <citation type="submission" date="2020-09" db="EMBL/GenBank/DDBJ databases">
        <authorList>
            <person name="Zhang D."/>
            <person name="Hatherill J.R."/>
            <person name="Ramirez J.F."/>
            <person name="Edinger B."/>
            <person name="Balarin R."/>
            <person name="Sullivan A."/>
            <person name="Humpal K.M."/>
            <person name="Guseva A."/>
            <person name="Butela K.A."/>
            <person name="Garlena R.A."/>
            <person name="Russell D.A."/>
            <person name="Pope W.H."/>
            <person name="Jacobs-Sera D."/>
            <person name="Hatfull G.F."/>
        </authorList>
    </citation>
    <scope>NUCLEOTIDE SEQUENCE</scope>
</reference>
<dbReference type="InterPro" id="IPR022607">
    <property type="entry name" value="Phage_T4_Gp53_baseplate_wedge"/>
</dbReference>
<dbReference type="RefSeq" id="YP_010670007.1">
    <property type="nucleotide sequence ID" value="NC_070963.1"/>
</dbReference>